<feature type="domain" description="OmpR/PhoB-type" evidence="9">
    <location>
        <begin position="124"/>
        <end position="224"/>
    </location>
</feature>
<dbReference type="OrthoDB" id="9790442at2"/>
<reference evidence="10 11" key="1">
    <citation type="submission" date="2016-03" db="EMBL/GenBank/DDBJ databases">
        <title>Niastella vici sp. nov., isolated from farmland soil.</title>
        <authorList>
            <person name="Chen L."/>
            <person name="Wang D."/>
            <person name="Yang S."/>
            <person name="Wang G."/>
        </authorList>
    </citation>
    <scope>NUCLEOTIDE SEQUENCE [LARGE SCALE GENOMIC DNA]</scope>
    <source>
        <strain evidence="10 11">DJ57</strain>
    </source>
</reference>
<dbReference type="GO" id="GO:0005829">
    <property type="term" value="C:cytosol"/>
    <property type="evidence" value="ECO:0007669"/>
    <property type="project" value="TreeGrafter"/>
</dbReference>
<evidence type="ECO:0000256" key="7">
    <source>
        <dbReference type="PROSITE-ProRule" id="PRU01091"/>
    </source>
</evidence>
<dbReference type="PROSITE" id="PS50110">
    <property type="entry name" value="RESPONSE_REGULATORY"/>
    <property type="match status" value="1"/>
</dbReference>
<dbReference type="GO" id="GO:0032993">
    <property type="term" value="C:protein-DNA complex"/>
    <property type="evidence" value="ECO:0007669"/>
    <property type="project" value="TreeGrafter"/>
</dbReference>
<evidence type="ECO:0000256" key="4">
    <source>
        <dbReference type="ARBA" id="ARBA00023125"/>
    </source>
</evidence>
<keyword evidence="3" id="KW-0805">Transcription regulation</keyword>
<evidence type="ECO:0000256" key="1">
    <source>
        <dbReference type="ARBA" id="ARBA00022553"/>
    </source>
</evidence>
<dbReference type="GO" id="GO:0000976">
    <property type="term" value="F:transcription cis-regulatory region binding"/>
    <property type="evidence" value="ECO:0007669"/>
    <property type="project" value="TreeGrafter"/>
</dbReference>
<evidence type="ECO:0000313" key="10">
    <source>
        <dbReference type="EMBL" id="OQP61799.1"/>
    </source>
</evidence>
<dbReference type="GO" id="GO:0000156">
    <property type="term" value="F:phosphorelay response regulator activity"/>
    <property type="evidence" value="ECO:0007669"/>
    <property type="project" value="TreeGrafter"/>
</dbReference>
<evidence type="ECO:0000259" key="9">
    <source>
        <dbReference type="PROSITE" id="PS51755"/>
    </source>
</evidence>
<name>A0A1V9FTU4_9BACT</name>
<dbReference type="SMART" id="SM00862">
    <property type="entry name" value="Trans_reg_C"/>
    <property type="match status" value="1"/>
</dbReference>
<dbReference type="GO" id="GO:0006355">
    <property type="term" value="P:regulation of DNA-templated transcription"/>
    <property type="evidence" value="ECO:0007669"/>
    <property type="project" value="InterPro"/>
</dbReference>
<dbReference type="InterPro" id="IPR039420">
    <property type="entry name" value="WalR-like"/>
</dbReference>
<comment type="caution">
    <text evidence="10">The sequence shown here is derived from an EMBL/GenBank/DDBJ whole genome shotgun (WGS) entry which is preliminary data.</text>
</comment>
<dbReference type="InterPro" id="IPR001789">
    <property type="entry name" value="Sig_transdc_resp-reg_receiver"/>
</dbReference>
<feature type="DNA-binding region" description="OmpR/PhoB-type" evidence="7">
    <location>
        <begin position="124"/>
        <end position="224"/>
    </location>
</feature>
<dbReference type="PANTHER" id="PTHR48111:SF22">
    <property type="entry name" value="REGULATOR OF RPOS"/>
    <property type="match status" value="1"/>
</dbReference>
<dbReference type="CDD" id="cd00383">
    <property type="entry name" value="trans_reg_C"/>
    <property type="match status" value="1"/>
</dbReference>
<dbReference type="EMBL" id="LVYD01000056">
    <property type="protein sequence ID" value="OQP61799.1"/>
    <property type="molecule type" value="Genomic_DNA"/>
</dbReference>
<evidence type="ECO:0000256" key="5">
    <source>
        <dbReference type="ARBA" id="ARBA00023163"/>
    </source>
</evidence>
<dbReference type="PANTHER" id="PTHR48111">
    <property type="entry name" value="REGULATOR OF RPOS"/>
    <property type="match status" value="1"/>
</dbReference>
<dbReference type="SUPFAM" id="SSF52172">
    <property type="entry name" value="CheY-like"/>
    <property type="match status" value="1"/>
</dbReference>
<proteinExistence type="predicted"/>
<keyword evidence="2" id="KW-0902">Two-component regulatory system</keyword>
<feature type="modified residue" description="4-aspartylphosphate" evidence="6">
    <location>
        <position position="51"/>
    </location>
</feature>
<feature type="domain" description="Response regulatory" evidence="8">
    <location>
        <begin position="2"/>
        <end position="116"/>
    </location>
</feature>
<evidence type="ECO:0000256" key="2">
    <source>
        <dbReference type="ARBA" id="ARBA00023012"/>
    </source>
</evidence>
<dbReference type="InterPro" id="IPR036388">
    <property type="entry name" value="WH-like_DNA-bd_sf"/>
</dbReference>
<keyword evidence="11" id="KW-1185">Reference proteome</keyword>
<dbReference type="InterPro" id="IPR001867">
    <property type="entry name" value="OmpR/PhoB-type_DNA-bd"/>
</dbReference>
<evidence type="ECO:0000256" key="3">
    <source>
        <dbReference type="ARBA" id="ARBA00023015"/>
    </source>
</evidence>
<dbReference type="PROSITE" id="PS51755">
    <property type="entry name" value="OMPR_PHOB"/>
    <property type="match status" value="1"/>
</dbReference>
<evidence type="ECO:0000259" key="8">
    <source>
        <dbReference type="PROSITE" id="PS50110"/>
    </source>
</evidence>
<dbReference type="Gene3D" id="6.10.250.690">
    <property type="match status" value="1"/>
</dbReference>
<dbReference type="Pfam" id="PF00486">
    <property type="entry name" value="Trans_reg_C"/>
    <property type="match status" value="1"/>
</dbReference>
<accession>A0A1V9FTU4</accession>
<organism evidence="10 11">
    <name type="scientific">Niastella vici</name>
    <dbReference type="NCBI Taxonomy" id="1703345"/>
    <lineage>
        <taxon>Bacteria</taxon>
        <taxon>Pseudomonadati</taxon>
        <taxon>Bacteroidota</taxon>
        <taxon>Chitinophagia</taxon>
        <taxon>Chitinophagales</taxon>
        <taxon>Chitinophagaceae</taxon>
        <taxon>Niastella</taxon>
    </lineage>
</organism>
<evidence type="ECO:0000256" key="6">
    <source>
        <dbReference type="PROSITE-ProRule" id="PRU00169"/>
    </source>
</evidence>
<dbReference type="Gene3D" id="1.10.10.10">
    <property type="entry name" value="Winged helix-like DNA-binding domain superfamily/Winged helix DNA-binding domain"/>
    <property type="match status" value="1"/>
</dbReference>
<dbReference type="InterPro" id="IPR011006">
    <property type="entry name" value="CheY-like_superfamily"/>
</dbReference>
<dbReference type="Pfam" id="PF00072">
    <property type="entry name" value="Response_reg"/>
    <property type="match status" value="1"/>
</dbReference>
<dbReference type="AlphaFoldDB" id="A0A1V9FTU4"/>
<keyword evidence="5" id="KW-0804">Transcription</keyword>
<protein>
    <submittedName>
        <fullName evidence="10">DNA-binding response regulator</fullName>
    </submittedName>
</protein>
<dbReference type="SMART" id="SM00448">
    <property type="entry name" value="REC"/>
    <property type="match status" value="1"/>
</dbReference>
<dbReference type="STRING" id="1703345.A3860_31430"/>
<evidence type="ECO:0000313" key="11">
    <source>
        <dbReference type="Proteomes" id="UP000192796"/>
    </source>
</evidence>
<keyword evidence="4 7" id="KW-0238">DNA-binding</keyword>
<dbReference type="RefSeq" id="WP_081150605.1">
    <property type="nucleotide sequence ID" value="NZ_LVYD01000056.1"/>
</dbReference>
<sequence>MKILIVEDEPSLNKAMVDYLHHQQYLCESVNNFHDALEKTESYEYDCIVLDIMLPGGNGLELLRQLKANKKTEGVIIISARNELDDKLNGLQLGADDYLTKPFHLPELSARIAAIIRRKNLQGSTIIKFEEIEVDVLAKIVTIQGKEITLTRKEYDMLLYFLVNRNRVLSKDAIASHLWGADADLAENLDFIYTHVKNLRKKLLQYGAGDYIHSVYGMGYKFSLK</sequence>
<dbReference type="Gene3D" id="3.40.50.2300">
    <property type="match status" value="1"/>
</dbReference>
<dbReference type="Proteomes" id="UP000192796">
    <property type="component" value="Unassembled WGS sequence"/>
</dbReference>
<keyword evidence="1 6" id="KW-0597">Phosphoprotein</keyword>
<gene>
    <name evidence="10" type="ORF">A3860_31430</name>
</gene>